<dbReference type="Proteomes" id="UP000008311">
    <property type="component" value="Unassembled WGS sequence"/>
</dbReference>
<accession>B9T3Y9</accession>
<dbReference type="PANTHER" id="PTHR33605:SF2">
    <property type="entry name" value="EARLY NODULIN-93"/>
    <property type="match status" value="1"/>
</dbReference>
<dbReference type="STRING" id="3988.B9T3Y9"/>
<protein>
    <submittedName>
        <fullName evidence="1">Uncharacterized protein</fullName>
    </submittedName>
</protein>
<dbReference type="InterPro" id="IPR005050">
    <property type="entry name" value="Enod93"/>
</dbReference>
<dbReference type="PANTHER" id="PTHR33605">
    <property type="entry name" value="EARLY NODULIN-93"/>
    <property type="match status" value="1"/>
</dbReference>
<keyword evidence="2" id="KW-1185">Reference proteome</keyword>
<organism evidence="1 2">
    <name type="scientific">Ricinus communis</name>
    <name type="common">Castor bean</name>
    <dbReference type="NCBI Taxonomy" id="3988"/>
    <lineage>
        <taxon>Eukaryota</taxon>
        <taxon>Viridiplantae</taxon>
        <taxon>Streptophyta</taxon>
        <taxon>Embryophyta</taxon>
        <taxon>Tracheophyta</taxon>
        <taxon>Spermatophyta</taxon>
        <taxon>Magnoliopsida</taxon>
        <taxon>eudicotyledons</taxon>
        <taxon>Gunneridae</taxon>
        <taxon>Pentapetalae</taxon>
        <taxon>rosids</taxon>
        <taxon>fabids</taxon>
        <taxon>Malpighiales</taxon>
        <taxon>Euphorbiaceae</taxon>
        <taxon>Acalyphoideae</taxon>
        <taxon>Acalypheae</taxon>
        <taxon>Ricinus</taxon>
    </lineage>
</organism>
<dbReference type="Pfam" id="PF03386">
    <property type="entry name" value="ENOD93"/>
    <property type="match status" value="1"/>
</dbReference>
<proteinExistence type="predicted"/>
<dbReference type="EMBL" id="EQ974442">
    <property type="protein sequence ID" value="EEF29424.1"/>
    <property type="molecule type" value="Genomic_DNA"/>
</dbReference>
<reference evidence="2" key="1">
    <citation type="journal article" date="2010" name="Nat. Biotechnol.">
        <title>Draft genome sequence of the oilseed species Ricinus communis.</title>
        <authorList>
            <person name="Chan A.P."/>
            <person name="Crabtree J."/>
            <person name="Zhao Q."/>
            <person name="Lorenzi H."/>
            <person name="Orvis J."/>
            <person name="Puiu D."/>
            <person name="Melake-Berhan A."/>
            <person name="Jones K.M."/>
            <person name="Redman J."/>
            <person name="Chen G."/>
            <person name="Cahoon E.B."/>
            <person name="Gedil M."/>
            <person name="Stanke M."/>
            <person name="Haas B.J."/>
            <person name="Wortman J.R."/>
            <person name="Fraser-Liggett C.M."/>
            <person name="Ravel J."/>
            <person name="Rabinowicz P.D."/>
        </authorList>
    </citation>
    <scope>NUCLEOTIDE SEQUENCE [LARGE SCALE GENOMIC DNA]</scope>
    <source>
        <strain evidence="2">cv. Hale</strain>
    </source>
</reference>
<evidence type="ECO:0000313" key="1">
    <source>
        <dbReference type="EMBL" id="EEF29424.1"/>
    </source>
</evidence>
<dbReference type="AlphaFoldDB" id="B9T3Y9"/>
<evidence type="ECO:0000313" key="2">
    <source>
        <dbReference type="Proteomes" id="UP000008311"/>
    </source>
</evidence>
<name>B9T3Y9_RICCO</name>
<gene>
    <name evidence="1" type="ORF">RCOM_0639430</name>
</gene>
<sequence>MNRRRSCRSKSSLVASIATALPNLASVRMLPWARANLNHTAQALTISTVAGAAHFIVCRQDCPGYSTKELLQAEP</sequence>
<dbReference type="InParanoid" id="B9T3Y9"/>